<evidence type="ECO:0000313" key="3">
    <source>
        <dbReference type="Proteomes" id="UP001298593"/>
    </source>
</evidence>
<reference evidence="2 3" key="1">
    <citation type="submission" date="2023-12" db="EMBL/GenBank/DDBJ databases">
        <title>Description of new species of Mycobacterium terrae complex isolated from sewage at the Sao Paulo Zoological Park Foundation in Brazil.</title>
        <authorList>
            <person name="Romagnoli C.L."/>
            <person name="Conceicao E.C."/>
            <person name="Machado E."/>
            <person name="Barreto L.B.P.F."/>
            <person name="Sharma A."/>
            <person name="Silva N.M."/>
            <person name="Marques L.E."/>
            <person name="Juliana M.A."/>
            <person name="Lourenco M.C.S."/>
            <person name="Digiampietri L.A."/>
            <person name="Suffys P.N."/>
            <person name="Viana-Niero C."/>
        </authorList>
    </citation>
    <scope>NUCLEOTIDE SEQUENCE [LARGE SCALE GENOMIC DNA]</scope>
    <source>
        <strain evidence="2 3">MYC340</strain>
    </source>
</reference>
<keyword evidence="2" id="KW-0503">Monooxygenase</keyword>
<dbReference type="RefSeq" id="WP_224971484.1">
    <property type="nucleotide sequence ID" value="NZ_JAYJJU010000003.1"/>
</dbReference>
<protein>
    <submittedName>
        <fullName evidence="2">FAD-dependent monooxygenase</fullName>
    </submittedName>
</protein>
<dbReference type="Gene3D" id="3.50.50.60">
    <property type="entry name" value="FAD/NAD(P)-binding domain"/>
    <property type="match status" value="1"/>
</dbReference>
<comment type="caution">
    <text evidence="2">The sequence shown here is derived from an EMBL/GenBank/DDBJ whole genome shotgun (WGS) entry which is preliminary data.</text>
</comment>
<gene>
    <name evidence="2" type="ORF">KV113_04775</name>
</gene>
<feature type="domain" description="FAD-binding" evidence="1">
    <location>
        <begin position="4"/>
        <end position="56"/>
    </location>
</feature>
<name>A0ABU5XSE4_9MYCO</name>
<dbReference type="Proteomes" id="UP001298593">
    <property type="component" value="Unassembled WGS sequence"/>
</dbReference>
<sequence length="65" mass="6487">MGAKVVVIGAGPTGLALTCGSQAAGVPVRLIDAATGPATTSRALALQPRGVEMAREQSWLDGALR</sequence>
<accession>A0ABU5XSE4</accession>
<proteinExistence type="predicted"/>
<dbReference type="EMBL" id="JAYJJU010000003">
    <property type="protein sequence ID" value="MEB3030865.1"/>
    <property type="molecule type" value="Genomic_DNA"/>
</dbReference>
<dbReference type="SUPFAM" id="SSF51905">
    <property type="entry name" value="FAD/NAD(P)-binding domain"/>
    <property type="match status" value="1"/>
</dbReference>
<evidence type="ECO:0000259" key="1">
    <source>
        <dbReference type="Pfam" id="PF01494"/>
    </source>
</evidence>
<evidence type="ECO:0000313" key="2">
    <source>
        <dbReference type="EMBL" id="MEB3030865.1"/>
    </source>
</evidence>
<keyword evidence="3" id="KW-1185">Reference proteome</keyword>
<keyword evidence="2" id="KW-0560">Oxidoreductase</keyword>
<dbReference type="GO" id="GO:0004497">
    <property type="term" value="F:monooxygenase activity"/>
    <property type="evidence" value="ECO:0007669"/>
    <property type="project" value="UniProtKB-KW"/>
</dbReference>
<dbReference type="Pfam" id="PF01494">
    <property type="entry name" value="FAD_binding_3"/>
    <property type="match status" value="1"/>
</dbReference>
<organism evidence="2 3">
    <name type="scientific">[Mycobacterium] nativiensis</name>
    <dbReference type="NCBI Taxonomy" id="2855503"/>
    <lineage>
        <taxon>Bacteria</taxon>
        <taxon>Bacillati</taxon>
        <taxon>Actinomycetota</taxon>
        <taxon>Actinomycetes</taxon>
        <taxon>Mycobacteriales</taxon>
        <taxon>Mycobacteriaceae</taxon>
        <taxon>Mycolicibacter</taxon>
    </lineage>
</organism>
<dbReference type="InterPro" id="IPR002938">
    <property type="entry name" value="FAD-bd"/>
</dbReference>
<dbReference type="InterPro" id="IPR036188">
    <property type="entry name" value="FAD/NAD-bd_sf"/>
</dbReference>